<dbReference type="Proteomes" id="UP001596106">
    <property type="component" value="Unassembled WGS sequence"/>
</dbReference>
<keyword evidence="2" id="KW-1185">Reference proteome</keyword>
<accession>A0ABW0IG41</accession>
<evidence type="ECO:0000313" key="2">
    <source>
        <dbReference type="Proteomes" id="UP001596106"/>
    </source>
</evidence>
<dbReference type="PANTHER" id="PTHR41368:SF1">
    <property type="entry name" value="PROTEIN YGHO"/>
    <property type="match status" value="1"/>
</dbReference>
<dbReference type="InterPro" id="IPR016181">
    <property type="entry name" value="Acyl_CoA_acyltransferase"/>
</dbReference>
<proteinExistence type="predicted"/>
<dbReference type="RefSeq" id="WP_379848331.1">
    <property type="nucleotide sequence ID" value="NZ_JBHSMA010000006.1"/>
</dbReference>
<evidence type="ECO:0000313" key="1">
    <source>
        <dbReference type="EMBL" id="MFC5411437.1"/>
    </source>
</evidence>
<evidence type="ECO:0008006" key="3">
    <source>
        <dbReference type="Google" id="ProtNLM"/>
    </source>
</evidence>
<organism evidence="1 2">
    <name type="scientific">Larkinella bovis</name>
    <dbReference type="NCBI Taxonomy" id="683041"/>
    <lineage>
        <taxon>Bacteria</taxon>
        <taxon>Pseudomonadati</taxon>
        <taxon>Bacteroidota</taxon>
        <taxon>Cytophagia</taxon>
        <taxon>Cytophagales</taxon>
        <taxon>Spirosomataceae</taxon>
        <taxon>Larkinella</taxon>
    </lineage>
</organism>
<dbReference type="SUPFAM" id="SSF55729">
    <property type="entry name" value="Acyl-CoA N-acyltransferases (Nat)"/>
    <property type="match status" value="1"/>
</dbReference>
<protein>
    <recommendedName>
        <fullName evidence="3">GNAT family N-acetyltransferase</fullName>
    </recommendedName>
</protein>
<dbReference type="InterPro" id="IPR039968">
    <property type="entry name" value="BcerS-like"/>
</dbReference>
<sequence>MQLIEVGDNPAYQKEFLQLPVRLYRNNPCWIRPLDNDIEDVFDPVKNKYFQHGECIRWLLLDDQKQVIGRIAAFINRETANRNNDQPTGGLGFFECINNQTAAFALFDAAKDWLQRKGMEAMDGPINFGERDRWWGLLVDGFDKEPTYGMPYTQPYYVPLFEQYGFLDYFQQLTFLLPMREDRVRQLIHPSIFERSVRTLNDPTYDFRHVTKPELEKYADDFRYIYNKAWARHLSVGEMSEEQSRALMLRMKPILEEELIWFGYHKGEPIAFFITLPELNQIFKHVNGKLNLIGKLKVLYHKVMKTNKKAFGVIFGIIPEYQGRGIESAIALAFTRVAWRPGYQYEELELNWVGDFNPRMIRFAKMLGGVAHKKHITYRYLFDRTRAFKRHPVI</sequence>
<comment type="caution">
    <text evidence="1">The sequence shown here is derived from an EMBL/GenBank/DDBJ whole genome shotgun (WGS) entry which is preliminary data.</text>
</comment>
<dbReference type="Gene3D" id="3.40.630.30">
    <property type="match status" value="1"/>
</dbReference>
<name>A0ABW0IG41_9BACT</name>
<gene>
    <name evidence="1" type="ORF">ACFPMF_19095</name>
</gene>
<dbReference type="EMBL" id="JBHSMA010000006">
    <property type="protein sequence ID" value="MFC5411437.1"/>
    <property type="molecule type" value="Genomic_DNA"/>
</dbReference>
<dbReference type="PANTHER" id="PTHR41368">
    <property type="entry name" value="PROTEIN YGHO"/>
    <property type="match status" value="1"/>
</dbReference>
<reference evidence="2" key="1">
    <citation type="journal article" date="2019" name="Int. J. Syst. Evol. Microbiol.">
        <title>The Global Catalogue of Microorganisms (GCM) 10K type strain sequencing project: providing services to taxonomists for standard genome sequencing and annotation.</title>
        <authorList>
            <consortium name="The Broad Institute Genomics Platform"/>
            <consortium name="The Broad Institute Genome Sequencing Center for Infectious Disease"/>
            <person name="Wu L."/>
            <person name="Ma J."/>
        </authorList>
    </citation>
    <scope>NUCLEOTIDE SEQUENCE [LARGE SCALE GENOMIC DNA]</scope>
    <source>
        <strain evidence="2">CCUG 55250</strain>
    </source>
</reference>